<dbReference type="PROSITE" id="PS51257">
    <property type="entry name" value="PROKAR_LIPOPROTEIN"/>
    <property type="match status" value="1"/>
</dbReference>
<proteinExistence type="predicted"/>
<sequence>MIRLSHLLCSLFFVSLFLLIGCDSLRNEVDPSQLTREPAKIVVTCFLSPQDLVLAAKVTQTQTVLSPSQGAAGVNPVVNATVKLSEGNKFVFLQYDASLDLYRADSKKLPVVAGRTYTLTVQIPKRQPLTSTCTVPEAVNLASAVFDSITEEQSGRQYRRYFVRARWQDPAGKPNFYQVTGLFRSVLTCSSCESNSGGQTAEAVSYVSFEPGEGNVQRDAAMQGRMMTSEPGYVSSLYVDNKQPTPFRRQYKRALVILNLLNTDQFYYAYQNGIRQQAETAGNPFAEPVPIPSNIKGALGCFGAYNRSTLSMRLIK</sequence>
<keyword evidence="2" id="KW-1185">Reference proteome</keyword>
<reference evidence="1 2" key="1">
    <citation type="submission" date="2019-06" db="EMBL/GenBank/DDBJ databases">
        <title>Spirosoma utsteinense sp. nov. isolated from Antarctic ice-free soils.</title>
        <authorList>
            <person name="Tahon G."/>
        </authorList>
    </citation>
    <scope>NUCLEOTIDE SEQUENCE [LARGE SCALE GENOMIC DNA]</scope>
    <source>
        <strain evidence="1 2">LMG 31447</strain>
    </source>
</reference>
<dbReference type="EMBL" id="VFIA01000006">
    <property type="protein sequence ID" value="MBC3790875.1"/>
    <property type="molecule type" value="Genomic_DNA"/>
</dbReference>
<evidence type="ECO:0000313" key="1">
    <source>
        <dbReference type="EMBL" id="MBC3790875.1"/>
    </source>
</evidence>
<evidence type="ECO:0008006" key="3">
    <source>
        <dbReference type="Google" id="ProtNLM"/>
    </source>
</evidence>
<gene>
    <name evidence="1" type="ORF">FH603_1372</name>
</gene>
<protein>
    <recommendedName>
        <fullName evidence="3">DUF4249 domain-containing protein</fullName>
    </recommendedName>
</protein>
<evidence type="ECO:0000313" key="2">
    <source>
        <dbReference type="Proteomes" id="UP000700732"/>
    </source>
</evidence>
<comment type="caution">
    <text evidence="1">The sequence shown here is derived from an EMBL/GenBank/DDBJ whole genome shotgun (WGS) entry which is preliminary data.</text>
</comment>
<dbReference type="Pfam" id="PF14054">
    <property type="entry name" value="DUF4249"/>
    <property type="match status" value="1"/>
</dbReference>
<organism evidence="1 2">
    <name type="scientific">Spirosoma utsteinense</name>
    <dbReference type="NCBI Taxonomy" id="2585773"/>
    <lineage>
        <taxon>Bacteria</taxon>
        <taxon>Pseudomonadati</taxon>
        <taxon>Bacteroidota</taxon>
        <taxon>Cytophagia</taxon>
        <taxon>Cytophagales</taxon>
        <taxon>Cytophagaceae</taxon>
        <taxon>Spirosoma</taxon>
    </lineage>
</organism>
<dbReference type="RefSeq" id="WP_186736689.1">
    <property type="nucleotide sequence ID" value="NZ_VFIA01000006.1"/>
</dbReference>
<name>A0ABR6W2W8_9BACT</name>
<dbReference type="InterPro" id="IPR025345">
    <property type="entry name" value="DUF4249"/>
</dbReference>
<accession>A0ABR6W2W8</accession>
<dbReference type="Proteomes" id="UP000700732">
    <property type="component" value="Unassembled WGS sequence"/>
</dbReference>